<dbReference type="SUPFAM" id="SSF48452">
    <property type="entry name" value="TPR-like"/>
    <property type="match status" value="1"/>
</dbReference>
<feature type="signal peptide" evidence="1">
    <location>
        <begin position="1"/>
        <end position="32"/>
    </location>
</feature>
<feature type="chain" id="PRO_5016353560" evidence="1">
    <location>
        <begin position="33"/>
        <end position="446"/>
    </location>
</feature>
<evidence type="ECO:0000313" key="4">
    <source>
        <dbReference type="Proteomes" id="UP000246352"/>
    </source>
</evidence>
<keyword evidence="4" id="KW-1185">Reference proteome</keyword>
<evidence type="ECO:0000313" key="3">
    <source>
        <dbReference type="EMBL" id="PWV95395.1"/>
    </source>
</evidence>
<dbReference type="Pfam" id="PF04575">
    <property type="entry name" value="SlipAM"/>
    <property type="match status" value="1"/>
</dbReference>
<accession>A0A317PDA5</accession>
<dbReference type="Gene3D" id="1.25.40.10">
    <property type="entry name" value="Tetratricopeptide repeat domain"/>
    <property type="match status" value="1"/>
</dbReference>
<proteinExistence type="predicted"/>
<sequence>MLNMSIRLPRRCRTAALALVLAGAAAFSPAFAAVPLGDQATYLTGVERLIASGDLATAEKALLGHRFDGEDNAFRAAFLLAMVKGRTGRLVEAEKLLRQMLAQRPNLERVQLELAHVLAAQGRREAAAYQLRRLADASGNDLARSELEGLIDRINPRGGWSANVFMTLAPSTNVNNGSRNTTILVGGLPFAIADDGRAQSGIGATSGVSLSYARPLSEKLTAFVAGSASFTNYSGGPYDKPLIELQAGLRHRGLKHFLSAELLVDKVWLGGDANSHGLGGRITGRWSVAPKWLLSADTTFMSRFADTPAGADANTWRSNTALRFSPSIAMSFWAGGGYETEEVRGRRFSSYRQWSGTLGHSRELSHGISVSAQLTLGSRGFEADFPGMGEPRRDEFYELRATVMKRDFQIFGVTPRFGISYLDQTSNVALYDFDRWSGDVTLTREF</sequence>
<name>A0A317PDA5_9HYPH</name>
<gene>
    <name evidence="3" type="ORF">DFR52_11126</name>
</gene>
<dbReference type="InterPro" id="IPR011990">
    <property type="entry name" value="TPR-like_helical_dom_sf"/>
</dbReference>
<evidence type="ECO:0000259" key="2">
    <source>
        <dbReference type="Pfam" id="PF04575"/>
    </source>
</evidence>
<comment type="caution">
    <text evidence="3">The sequence shown here is derived from an EMBL/GenBank/DDBJ whole genome shotgun (WGS) entry which is preliminary data.</text>
</comment>
<evidence type="ECO:0000256" key="1">
    <source>
        <dbReference type="SAM" id="SignalP"/>
    </source>
</evidence>
<keyword evidence="1" id="KW-0732">Signal</keyword>
<dbReference type="AlphaFoldDB" id="A0A317PDA5"/>
<feature type="domain" description="Surface lipoprotein assembly modifier C-terminal" evidence="2">
    <location>
        <begin position="160"/>
        <end position="446"/>
    </location>
</feature>
<dbReference type="EMBL" id="QGTR01000011">
    <property type="protein sequence ID" value="PWV95395.1"/>
    <property type="molecule type" value="Genomic_DNA"/>
</dbReference>
<dbReference type="Proteomes" id="UP000246352">
    <property type="component" value="Unassembled WGS sequence"/>
</dbReference>
<dbReference type="SUPFAM" id="SSF56935">
    <property type="entry name" value="Porins"/>
    <property type="match status" value="1"/>
</dbReference>
<dbReference type="InterPro" id="IPR007655">
    <property type="entry name" value="Slam_C"/>
</dbReference>
<protein>
    <submittedName>
        <fullName evidence="3">Uncharacterized protein DUF560</fullName>
    </submittedName>
</protein>
<organism evidence="3 4">
    <name type="scientific">Hoeflea marina</name>
    <dbReference type="NCBI Taxonomy" id="274592"/>
    <lineage>
        <taxon>Bacteria</taxon>
        <taxon>Pseudomonadati</taxon>
        <taxon>Pseudomonadota</taxon>
        <taxon>Alphaproteobacteria</taxon>
        <taxon>Hyphomicrobiales</taxon>
        <taxon>Rhizobiaceae</taxon>
        <taxon>Hoeflea</taxon>
    </lineage>
</organism>
<reference evidence="3 4" key="1">
    <citation type="submission" date="2018-05" db="EMBL/GenBank/DDBJ databases">
        <title>Genomic Encyclopedia of Type Strains, Phase IV (KMG-IV): sequencing the most valuable type-strain genomes for metagenomic binning, comparative biology and taxonomic classification.</title>
        <authorList>
            <person name="Goeker M."/>
        </authorList>
    </citation>
    <scope>NUCLEOTIDE SEQUENCE [LARGE SCALE GENOMIC DNA]</scope>
    <source>
        <strain evidence="3 4">DSM 16791</strain>
    </source>
</reference>